<dbReference type="AlphaFoldDB" id="A0AAW1P7A5"/>
<dbReference type="GO" id="GO:0022857">
    <property type="term" value="F:transmembrane transporter activity"/>
    <property type="evidence" value="ECO:0007669"/>
    <property type="project" value="InterPro"/>
</dbReference>
<evidence type="ECO:0000256" key="6">
    <source>
        <dbReference type="ARBA" id="ARBA00024338"/>
    </source>
</evidence>
<protein>
    <recommendedName>
        <fullName evidence="9">Major facilitator superfamily (MFS) profile domain-containing protein</fullName>
    </recommendedName>
</protein>
<feature type="transmembrane region" description="Helical" evidence="8">
    <location>
        <begin position="429"/>
        <end position="449"/>
    </location>
</feature>
<sequence>MAPVGPRESVEVEMRQGSRAKVEGLGSVANSNGRYDQAEAGSHSNGVANPSQQQPGSARADLGRLSIRTSKLTGSPRRDKSPANGHHHAAKPSVASVTSDTALLLPRGEMLSSDDEMPLSPALPIEQRRHPIPSWRRWYMVAVFTVTASMLYADQNLLAPNLTMIADEFGFDPRERDTYLGGIISGAFFAVGAPSAILLGWASDKYNRRNLLFLVVLLGEGPCLATYWVQRYWQLLLVRLLTGISFGGTLPILFSLIGDLFWEEHRAYVAAGIQIATGVGLAVGQGIAGFSAPSIGWRWPFIIVAIPAICMAFLMLFTVPEPPRGVTEDAIQKHCDLGEGYVYKEKISWKKLGRVLSTPSNLCCIGQGLPGSLPWGVILTFFNDYLVQEQHRDIGIAASVLMVFGVGGGVGVFGGGLIGQLLYNKRKRIMPLFVGLCVMTAAIPMLWVVNASLWKYPWYAPYVPVFLGGMLASPPGPNARAMLLNVNEPETRGVALGMMTVMDDCGRGLGPLLVAAILNIFHGVSRLRALNLVILGWVPAGFIFGLSSLFVVKDVNDMHVCPDPFQFLVMHHRPAW</sequence>
<evidence type="ECO:0000313" key="10">
    <source>
        <dbReference type="EMBL" id="KAK9804080.1"/>
    </source>
</evidence>
<dbReference type="InterPro" id="IPR011701">
    <property type="entry name" value="MFS"/>
</dbReference>
<evidence type="ECO:0000256" key="1">
    <source>
        <dbReference type="ARBA" id="ARBA00004141"/>
    </source>
</evidence>
<dbReference type="PANTHER" id="PTHR23505">
    <property type="entry name" value="SPINSTER"/>
    <property type="match status" value="1"/>
</dbReference>
<feature type="transmembrane region" description="Helical" evidence="8">
    <location>
        <begin position="508"/>
        <end position="525"/>
    </location>
</feature>
<evidence type="ECO:0000256" key="8">
    <source>
        <dbReference type="SAM" id="Phobius"/>
    </source>
</evidence>
<evidence type="ECO:0000256" key="3">
    <source>
        <dbReference type="ARBA" id="ARBA00022692"/>
    </source>
</evidence>
<dbReference type="PANTHER" id="PTHR23505:SF79">
    <property type="entry name" value="PROTEIN SPINSTER"/>
    <property type="match status" value="1"/>
</dbReference>
<evidence type="ECO:0000259" key="9">
    <source>
        <dbReference type="PROSITE" id="PS50850"/>
    </source>
</evidence>
<dbReference type="PROSITE" id="PS50850">
    <property type="entry name" value="MFS"/>
    <property type="match status" value="1"/>
</dbReference>
<dbReference type="Gene3D" id="1.20.1250.20">
    <property type="entry name" value="MFS general substrate transporter like domains"/>
    <property type="match status" value="1"/>
</dbReference>
<dbReference type="EMBL" id="JALJOQ010000053">
    <property type="protein sequence ID" value="KAK9804080.1"/>
    <property type="molecule type" value="Genomic_DNA"/>
</dbReference>
<feature type="transmembrane region" description="Helical" evidence="8">
    <location>
        <begin position="297"/>
        <end position="317"/>
    </location>
</feature>
<evidence type="ECO:0000256" key="5">
    <source>
        <dbReference type="ARBA" id="ARBA00023136"/>
    </source>
</evidence>
<organism evidence="10 11">
    <name type="scientific">Symbiochloris irregularis</name>
    <dbReference type="NCBI Taxonomy" id="706552"/>
    <lineage>
        <taxon>Eukaryota</taxon>
        <taxon>Viridiplantae</taxon>
        <taxon>Chlorophyta</taxon>
        <taxon>core chlorophytes</taxon>
        <taxon>Trebouxiophyceae</taxon>
        <taxon>Trebouxiales</taxon>
        <taxon>Trebouxiaceae</taxon>
        <taxon>Symbiochloris</taxon>
    </lineage>
</organism>
<reference evidence="10 11" key="1">
    <citation type="journal article" date="2024" name="Nat. Commun.">
        <title>Phylogenomics reveals the evolutionary origins of lichenization in chlorophyte algae.</title>
        <authorList>
            <person name="Puginier C."/>
            <person name="Libourel C."/>
            <person name="Otte J."/>
            <person name="Skaloud P."/>
            <person name="Haon M."/>
            <person name="Grisel S."/>
            <person name="Petersen M."/>
            <person name="Berrin J.G."/>
            <person name="Delaux P.M."/>
            <person name="Dal Grande F."/>
            <person name="Keller J."/>
        </authorList>
    </citation>
    <scope>NUCLEOTIDE SEQUENCE [LARGE SCALE GENOMIC DNA]</scope>
    <source>
        <strain evidence="10 11">SAG 2036</strain>
    </source>
</reference>
<dbReference type="CDD" id="cd06174">
    <property type="entry name" value="MFS"/>
    <property type="match status" value="1"/>
</dbReference>
<feature type="transmembrane region" description="Helical" evidence="8">
    <location>
        <begin position="211"/>
        <end position="230"/>
    </location>
</feature>
<evidence type="ECO:0000256" key="7">
    <source>
        <dbReference type="SAM" id="MobiDB-lite"/>
    </source>
</evidence>
<feature type="compositionally biased region" description="Polar residues" evidence="7">
    <location>
        <begin position="42"/>
        <end position="56"/>
    </location>
</feature>
<dbReference type="SUPFAM" id="SSF103473">
    <property type="entry name" value="MFS general substrate transporter"/>
    <property type="match status" value="1"/>
</dbReference>
<dbReference type="Pfam" id="PF07690">
    <property type="entry name" value="MFS_1"/>
    <property type="match status" value="1"/>
</dbReference>
<dbReference type="GO" id="GO:0016020">
    <property type="term" value="C:membrane"/>
    <property type="evidence" value="ECO:0007669"/>
    <property type="project" value="UniProtKB-SubCell"/>
</dbReference>
<evidence type="ECO:0000313" key="11">
    <source>
        <dbReference type="Proteomes" id="UP001465755"/>
    </source>
</evidence>
<comment type="caution">
    <text evidence="10">The sequence shown here is derived from an EMBL/GenBank/DDBJ whole genome shotgun (WGS) entry which is preliminary data.</text>
</comment>
<dbReference type="Proteomes" id="UP001465755">
    <property type="component" value="Unassembled WGS sequence"/>
</dbReference>
<comment type="subcellular location">
    <subcellularLocation>
        <location evidence="1">Membrane</location>
        <topology evidence="1">Multi-pass membrane protein</topology>
    </subcellularLocation>
</comment>
<dbReference type="InterPro" id="IPR036259">
    <property type="entry name" value="MFS_trans_sf"/>
</dbReference>
<dbReference type="InterPro" id="IPR020846">
    <property type="entry name" value="MFS_dom"/>
</dbReference>
<keyword evidence="11" id="KW-1185">Reference proteome</keyword>
<feature type="transmembrane region" description="Helical" evidence="8">
    <location>
        <begin position="268"/>
        <end position="291"/>
    </location>
</feature>
<feature type="compositionally biased region" description="Basic and acidic residues" evidence="7">
    <location>
        <begin position="8"/>
        <end position="22"/>
    </location>
</feature>
<comment type="similarity">
    <text evidence="6">Belongs to the major facilitator superfamily. Spinster (TC 2.A.1.49) family.</text>
</comment>
<gene>
    <name evidence="10" type="ORF">WJX73_003536</name>
</gene>
<keyword evidence="5 8" id="KW-0472">Membrane</keyword>
<dbReference type="InterPro" id="IPR044770">
    <property type="entry name" value="MFS_spinster-like"/>
</dbReference>
<feature type="transmembrane region" description="Helical" evidence="8">
    <location>
        <begin position="179"/>
        <end position="199"/>
    </location>
</feature>
<accession>A0AAW1P7A5</accession>
<keyword evidence="4 8" id="KW-1133">Transmembrane helix</keyword>
<evidence type="ECO:0000256" key="2">
    <source>
        <dbReference type="ARBA" id="ARBA00022448"/>
    </source>
</evidence>
<evidence type="ECO:0000256" key="4">
    <source>
        <dbReference type="ARBA" id="ARBA00022989"/>
    </source>
</evidence>
<feature type="domain" description="Major facilitator superfamily (MFS) profile" evidence="9">
    <location>
        <begin position="140"/>
        <end position="556"/>
    </location>
</feature>
<keyword evidence="2" id="KW-0813">Transport</keyword>
<name>A0AAW1P7A5_9CHLO</name>
<feature type="transmembrane region" description="Helical" evidence="8">
    <location>
        <begin position="394"/>
        <end position="417"/>
    </location>
</feature>
<proteinExistence type="inferred from homology"/>
<feature type="region of interest" description="Disordered" evidence="7">
    <location>
        <begin position="1"/>
        <end position="98"/>
    </location>
</feature>
<feature type="transmembrane region" description="Helical" evidence="8">
    <location>
        <begin position="532"/>
        <end position="552"/>
    </location>
</feature>
<keyword evidence="3 8" id="KW-0812">Transmembrane</keyword>
<feature type="transmembrane region" description="Helical" evidence="8">
    <location>
        <begin position="236"/>
        <end position="256"/>
    </location>
</feature>